<evidence type="ECO:0000256" key="11">
    <source>
        <dbReference type="ARBA" id="ARBA00023180"/>
    </source>
</evidence>
<evidence type="ECO:0000256" key="14">
    <source>
        <dbReference type="SAM" id="SignalP"/>
    </source>
</evidence>
<reference evidence="16" key="1">
    <citation type="journal article" date="2023" name="Science">
        <title>Genome structures resolve the early diversification of teleost fishes.</title>
        <authorList>
            <person name="Parey E."/>
            <person name="Louis A."/>
            <person name="Montfort J."/>
            <person name="Bouchez O."/>
            <person name="Roques C."/>
            <person name="Iampietro C."/>
            <person name="Lluch J."/>
            <person name="Castinel A."/>
            <person name="Donnadieu C."/>
            <person name="Desvignes T."/>
            <person name="Floi Bucao C."/>
            <person name="Jouanno E."/>
            <person name="Wen M."/>
            <person name="Mejri S."/>
            <person name="Dirks R."/>
            <person name="Jansen H."/>
            <person name="Henkel C."/>
            <person name="Chen W.J."/>
            <person name="Zahm M."/>
            <person name="Cabau C."/>
            <person name="Klopp C."/>
            <person name="Thompson A.W."/>
            <person name="Robinson-Rechavi M."/>
            <person name="Braasch I."/>
            <person name="Lecointre G."/>
            <person name="Bobe J."/>
            <person name="Postlethwait J.H."/>
            <person name="Berthelot C."/>
            <person name="Roest Crollius H."/>
            <person name="Guiguen Y."/>
        </authorList>
    </citation>
    <scope>NUCLEOTIDE SEQUENCE</scope>
    <source>
        <strain evidence="16">Concon-B</strain>
    </source>
</reference>
<comment type="subcellular location">
    <subcellularLocation>
        <location evidence="2">Secreted</location>
    </subcellularLocation>
</comment>
<evidence type="ECO:0000259" key="15">
    <source>
        <dbReference type="PROSITE" id="PS51362"/>
    </source>
</evidence>
<keyword evidence="11" id="KW-0325">Glycoprotein</keyword>
<dbReference type="AlphaFoldDB" id="A0A9Q1HQG5"/>
<dbReference type="OrthoDB" id="9929039at2759"/>
<evidence type="ECO:0000256" key="12">
    <source>
        <dbReference type="PIRNR" id="PIRNR037328"/>
    </source>
</evidence>
<proteinExistence type="inferred from homology"/>
<keyword evidence="6" id="KW-0165">Cleavage on pair of basic residues</keyword>
<evidence type="ECO:0000313" key="16">
    <source>
        <dbReference type="EMBL" id="KAJ8255858.1"/>
    </source>
</evidence>
<dbReference type="InterPro" id="IPR001839">
    <property type="entry name" value="TGF-b_C"/>
</dbReference>
<evidence type="ECO:0000256" key="9">
    <source>
        <dbReference type="ARBA" id="ARBA00023030"/>
    </source>
</evidence>
<dbReference type="Pfam" id="PF00019">
    <property type="entry name" value="TGF_beta"/>
    <property type="match status" value="1"/>
</dbReference>
<gene>
    <name evidence="16" type="ORF">COCON_G00197220</name>
</gene>
<evidence type="ECO:0000256" key="4">
    <source>
        <dbReference type="ARBA" id="ARBA00019280"/>
    </source>
</evidence>
<evidence type="ECO:0000256" key="1">
    <source>
        <dbReference type="ARBA" id="ARBA00002588"/>
    </source>
</evidence>
<dbReference type="PANTHER" id="PTHR11848:SF117">
    <property type="entry name" value="INHIBIN ALPHA CHAIN"/>
    <property type="match status" value="1"/>
</dbReference>
<evidence type="ECO:0000256" key="6">
    <source>
        <dbReference type="ARBA" id="ARBA00022685"/>
    </source>
</evidence>
<organism evidence="16 17">
    <name type="scientific">Conger conger</name>
    <name type="common">Conger eel</name>
    <name type="synonym">Muraena conger</name>
    <dbReference type="NCBI Taxonomy" id="82655"/>
    <lineage>
        <taxon>Eukaryota</taxon>
        <taxon>Metazoa</taxon>
        <taxon>Chordata</taxon>
        <taxon>Craniata</taxon>
        <taxon>Vertebrata</taxon>
        <taxon>Euteleostomi</taxon>
        <taxon>Actinopterygii</taxon>
        <taxon>Neopterygii</taxon>
        <taxon>Teleostei</taxon>
        <taxon>Anguilliformes</taxon>
        <taxon>Congridae</taxon>
        <taxon>Conger</taxon>
    </lineage>
</organism>
<dbReference type="GO" id="GO:0005179">
    <property type="term" value="F:hormone activity"/>
    <property type="evidence" value="ECO:0007669"/>
    <property type="project" value="UniProtKB-KW"/>
</dbReference>
<keyword evidence="17" id="KW-1185">Reference proteome</keyword>
<comment type="function">
    <text evidence="1">Inhibins and activins inhibit and activate, respectively, the secretion of follitropin by the pituitary gland. Inhibins/activins are involved in regulating a number of diverse functions such as hypothalamic and pituitary hormone secretion, gonadal hormone secretion, germ cell development and maturation, erythroid differentiation, insulin secretion, nerve cell survival, embryonic axial development or bone growth, depending on their subunit composition. Inhibins appear to oppose the functions of activins.</text>
</comment>
<evidence type="ECO:0000256" key="10">
    <source>
        <dbReference type="ARBA" id="ARBA00023157"/>
    </source>
</evidence>
<keyword evidence="9 12" id="KW-0339">Growth factor</keyword>
<accession>A0A9Q1HQG5</accession>
<evidence type="ECO:0000313" key="17">
    <source>
        <dbReference type="Proteomes" id="UP001152803"/>
    </source>
</evidence>
<dbReference type="SMART" id="SM00204">
    <property type="entry name" value="TGFB"/>
    <property type="match status" value="1"/>
</dbReference>
<sequence>MRSRNPSVAPCLLTALILVLGPLGGTQACQESRGERGLVLDWLRQQILARMGLEEAPVPGVGPEGATGEGEGPVAQRIHRPRVGRAAWSEGWQAPQDSSQVILFPSSDSTCTPSSAPPSPGASSFTYYFQPSTHCLESSLTSAHFWFYSGPGPQTPNTSVPLYVLTAGQQLLQAAPDPESLEEDGWSRYRLGPHVLPSLSQGPFVLQVRCPTCTCSTQAEQTPFLHLHTRPRAPDRARRSSVPWSLSALDRLQRPSKDGGDYHDCHHEELNISFHELGWENWIVHPKVFTFHYCQGNCSSQDRITTLMGIRQCCAPLPGTMKPLRVRTTSDRGYSVKYETLPNINAEDCTCI</sequence>
<dbReference type="PROSITE" id="PS51362">
    <property type="entry name" value="TGF_BETA_2"/>
    <property type="match status" value="1"/>
</dbReference>
<dbReference type="GO" id="GO:0005125">
    <property type="term" value="F:cytokine activity"/>
    <property type="evidence" value="ECO:0007669"/>
    <property type="project" value="TreeGrafter"/>
</dbReference>
<comment type="similarity">
    <text evidence="3 13">Belongs to the TGF-beta family.</text>
</comment>
<keyword evidence="7 12" id="KW-0372">Hormone</keyword>
<dbReference type="Gene3D" id="2.10.90.10">
    <property type="entry name" value="Cystine-knot cytokines"/>
    <property type="match status" value="1"/>
</dbReference>
<name>A0A9Q1HQG5_CONCO</name>
<comment type="caution">
    <text evidence="16">The sequence shown here is derived from an EMBL/GenBank/DDBJ whole genome shotgun (WGS) entry which is preliminary data.</text>
</comment>
<feature type="domain" description="TGF-beta family profile" evidence="15">
    <location>
        <begin position="236"/>
        <end position="352"/>
    </location>
</feature>
<evidence type="ECO:0000256" key="5">
    <source>
        <dbReference type="ARBA" id="ARBA00022525"/>
    </source>
</evidence>
<dbReference type="GO" id="GO:0008083">
    <property type="term" value="F:growth factor activity"/>
    <property type="evidence" value="ECO:0007669"/>
    <property type="project" value="UniProtKB-KW"/>
</dbReference>
<dbReference type="PANTHER" id="PTHR11848">
    <property type="entry name" value="TGF-BETA FAMILY"/>
    <property type="match status" value="1"/>
</dbReference>
<dbReference type="Proteomes" id="UP001152803">
    <property type="component" value="Unassembled WGS sequence"/>
</dbReference>
<dbReference type="EMBL" id="JAFJMO010000015">
    <property type="protein sequence ID" value="KAJ8255858.1"/>
    <property type="molecule type" value="Genomic_DNA"/>
</dbReference>
<evidence type="ECO:0000256" key="7">
    <source>
        <dbReference type="ARBA" id="ARBA00022702"/>
    </source>
</evidence>
<keyword evidence="8 14" id="KW-0732">Signal</keyword>
<dbReference type="PROSITE" id="PS00250">
    <property type="entry name" value="TGF_BETA_1"/>
    <property type="match status" value="1"/>
</dbReference>
<evidence type="ECO:0000256" key="2">
    <source>
        <dbReference type="ARBA" id="ARBA00004613"/>
    </source>
</evidence>
<dbReference type="PIRSF" id="PIRSF037328">
    <property type="entry name" value="Inhibin_alpha_subunit"/>
    <property type="match status" value="1"/>
</dbReference>
<protein>
    <recommendedName>
        <fullName evidence="4 12">Inhibin alpha chain</fullName>
    </recommendedName>
</protein>
<dbReference type="GO" id="GO:0005615">
    <property type="term" value="C:extracellular space"/>
    <property type="evidence" value="ECO:0007669"/>
    <property type="project" value="TreeGrafter"/>
</dbReference>
<evidence type="ECO:0000256" key="13">
    <source>
        <dbReference type="RuleBase" id="RU000354"/>
    </source>
</evidence>
<dbReference type="InterPro" id="IPR029034">
    <property type="entry name" value="Cystine-knot_cytokine"/>
</dbReference>
<keyword evidence="5 12" id="KW-0964">Secreted</keyword>
<feature type="signal peptide" evidence="14">
    <location>
        <begin position="1"/>
        <end position="28"/>
    </location>
</feature>
<dbReference type="InterPro" id="IPR017948">
    <property type="entry name" value="TGFb_CS"/>
</dbReference>
<evidence type="ECO:0000256" key="8">
    <source>
        <dbReference type="ARBA" id="ARBA00022729"/>
    </source>
</evidence>
<dbReference type="SUPFAM" id="SSF57501">
    <property type="entry name" value="Cystine-knot cytokines"/>
    <property type="match status" value="1"/>
</dbReference>
<keyword evidence="10" id="KW-1015">Disulfide bond</keyword>
<evidence type="ECO:0000256" key="3">
    <source>
        <dbReference type="ARBA" id="ARBA00006656"/>
    </source>
</evidence>
<dbReference type="PROSITE" id="PS51257">
    <property type="entry name" value="PROKAR_LIPOPROTEIN"/>
    <property type="match status" value="1"/>
</dbReference>
<dbReference type="InterPro" id="IPR017175">
    <property type="entry name" value="Inhibin_asu"/>
</dbReference>
<dbReference type="PRINTS" id="PR00669">
    <property type="entry name" value="INHIBINA"/>
</dbReference>
<feature type="chain" id="PRO_5040192782" description="Inhibin alpha chain" evidence="14">
    <location>
        <begin position="29"/>
        <end position="352"/>
    </location>
</feature>
<dbReference type="InterPro" id="IPR015615">
    <property type="entry name" value="TGF-beta-rel"/>
</dbReference>